<keyword evidence="2" id="KW-0378">Hydrolase</keyword>
<dbReference type="EMBL" id="MPSH01000022">
    <property type="protein sequence ID" value="PNH30235.1"/>
    <property type="molecule type" value="Genomic_DNA"/>
</dbReference>
<dbReference type="InterPro" id="IPR013320">
    <property type="entry name" value="ConA-like_dom_sf"/>
</dbReference>
<dbReference type="AlphaFoldDB" id="A0A2J8BZP8"/>
<dbReference type="GO" id="GO:0008810">
    <property type="term" value="F:cellulase activity"/>
    <property type="evidence" value="ECO:0007669"/>
    <property type="project" value="InterPro"/>
</dbReference>
<reference evidence="4 6" key="1">
    <citation type="submission" date="2017-12" db="EMBL/GenBank/DDBJ databases">
        <title>Comparative genomics yields insights into virulence evolution of Verticillium dahliae.</title>
        <authorList>
            <person name="Fan R."/>
            <person name="Armitage A.D."/>
            <person name="Cascant-Lopez E."/>
            <person name="Sobczyk M."/>
            <person name="Cockerton H.M."/>
            <person name="Harrison R.J."/>
        </authorList>
    </citation>
    <scope>NUCLEOTIDE SEQUENCE [LARGE SCALE GENOMIC DNA]</scope>
    <source>
        <strain evidence="4 6">12008</strain>
    </source>
</reference>
<evidence type="ECO:0000313" key="5">
    <source>
        <dbReference type="EMBL" id="RXG41902.1"/>
    </source>
</evidence>
<dbReference type="Proteomes" id="UP000236305">
    <property type="component" value="Unassembled WGS sequence"/>
</dbReference>
<dbReference type="SUPFAM" id="SSF49899">
    <property type="entry name" value="Concanavalin A-like lectins/glucanases"/>
    <property type="match status" value="1"/>
</dbReference>
<evidence type="ECO:0000313" key="6">
    <source>
        <dbReference type="Proteomes" id="UP000236305"/>
    </source>
</evidence>
<keyword evidence="2" id="KW-0624">Polysaccharide degradation</keyword>
<gene>
    <name evidence="4" type="ORF">BJF96_g6572</name>
    <name evidence="5" type="ORF">VDGE_07289</name>
</gene>
<organism evidence="4 6">
    <name type="scientific">Verticillium dahliae</name>
    <name type="common">Verticillium wilt</name>
    <dbReference type="NCBI Taxonomy" id="27337"/>
    <lineage>
        <taxon>Eukaryota</taxon>
        <taxon>Fungi</taxon>
        <taxon>Dikarya</taxon>
        <taxon>Ascomycota</taxon>
        <taxon>Pezizomycotina</taxon>
        <taxon>Sordariomycetes</taxon>
        <taxon>Hypocreomycetidae</taxon>
        <taxon>Glomerellales</taxon>
        <taxon>Plectosphaerellaceae</taxon>
        <taxon>Verticillium</taxon>
    </lineage>
</organism>
<keyword evidence="2" id="KW-0119">Carbohydrate metabolism</keyword>
<accession>A0A2J8BZP8</accession>
<evidence type="ECO:0000256" key="3">
    <source>
        <dbReference type="SAM" id="SignalP"/>
    </source>
</evidence>
<dbReference type="Gene3D" id="2.60.120.180">
    <property type="match status" value="1"/>
</dbReference>
<dbReference type="Pfam" id="PF01670">
    <property type="entry name" value="Glyco_hydro_12"/>
    <property type="match status" value="1"/>
</dbReference>
<evidence type="ECO:0000313" key="4">
    <source>
        <dbReference type="EMBL" id="PNH30235.1"/>
    </source>
</evidence>
<dbReference type="EMBL" id="RSDZ01000161">
    <property type="protein sequence ID" value="RXG41902.1"/>
    <property type="molecule type" value="Genomic_DNA"/>
</dbReference>
<dbReference type="PANTHER" id="PTHR34002:SF9">
    <property type="entry name" value="XYLOGLUCAN-SPECIFIC ENDO-BETA-1,4-GLUCANASE A"/>
    <property type="match status" value="1"/>
</dbReference>
<dbReference type="InterPro" id="IPR013319">
    <property type="entry name" value="GH11/12"/>
</dbReference>
<dbReference type="InterPro" id="IPR002594">
    <property type="entry name" value="GH12"/>
</dbReference>
<reference evidence="5 7" key="2">
    <citation type="submission" date="2018-12" db="EMBL/GenBank/DDBJ databases">
        <title>Genome of Verticillium dahliae isolate Getta Getta.</title>
        <authorList>
            <person name="Gardiner D.M."/>
        </authorList>
    </citation>
    <scope>NUCLEOTIDE SEQUENCE [LARGE SCALE GENOMIC DNA]</scope>
    <source>
        <strain evidence="5 7">Getta Getta</strain>
    </source>
</reference>
<evidence type="ECO:0000256" key="2">
    <source>
        <dbReference type="RuleBase" id="RU361163"/>
    </source>
</evidence>
<proteinExistence type="inferred from homology"/>
<sequence>MKLLGLIAALATLALAVPQPVQHSSGVPTGNVLSKRATFCGPQEYLETFWFLVQNGISEAAPDDGSQCVTVVGQFDSLLRWSTSFTWNGASSTPRSYSRADRWRFQVASLSEFHSLTTNWKWSYTGSDVKAAVLFDITGGGNGAPLSGSSCRTATPDWSLQVWLGKYGDIAPTSTTSSPTNIANIGSHAFDVYKGTKSSLTAYTFVANTTVTDYRGDAVDFVRWLVANEGYTNSTCVLSFSAGTEIFEGTDATFNTAQLSAEQFIRPVAEPVPPISTTRTTTYVPTPTPTATCVPKWGQCGGIGFVPEGYDESRDGTLAAGDNSGRCSKG</sequence>
<protein>
    <recommendedName>
        <fullName evidence="8">Endoglucanase</fullName>
    </recommendedName>
</protein>
<evidence type="ECO:0000256" key="1">
    <source>
        <dbReference type="ARBA" id="ARBA00005519"/>
    </source>
</evidence>
<evidence type="ECO:0008006" key="8">
    <source>
        <dbReference type="Google" id="ProtNLM"/>
    </source>
</evidence>
<keyword evidence="3" id="KW-0732">Signal</keyword>
<evidence type="ECO:0000313" key="7">
    <source>
        <dbReference type="Proteomes" id="UP000288725"/>
    </source>
</evidence>
<comment type="caution">
    <text evidence="4">The sequence shown here is derived from an EMBL/GenBank/DDBJ whole genome shotgun (WGS) entry which is preliminary data.</text>
</comment>
<keyword evidence="2" id="KW-0326">Glycosidase</keyword>
<name>A0A2J8BZP8_VERDA</name>
<dbReference type="GO" id="GO:0000272">
    <property type="term" value="P:polysaccharide catabolic process"/>
    <property type="evidence" value="ECO:0007669"/>
    <property type="project" value="UniProtKB-KW"/>
</dbReference>
<feature type="signal peptide" evidence="3">
    <location>
        <begin position="1"/>
        <end position="16"/>
    </location>
</feature>
<dbReference type="Proteomes" id="UP000288725">
    <property type="component" value="Chromosome 5"/>
</dbReference>
<feature type="chain" id="PRO_5044574588" description="Endoglucanase" evidence="3">
    <location>
        <begin position="17"/>
        <end position="330"/>
    </location>
</feature>
<dbReference type="PANTHER" id="PTHR34002">
    <property type="entry name" value="BLR1656 PROTEIN"/>
    <property type="match status" value="1"/>
</dbReference>
<comment type="similarity">
    <text evidence="1 2">Belongs to the glycosyl hydrolase 12 (cellulase H) family.</text>
</comment>